<accession>A0A5S3QIU7</accession>
<protein>
    <submittedName>
        <fullName evidence="4">Isochorismatase family protein</fullName>
    </submittedName>
</protein>
<sequence length="238" mass="27075">MSEEMFDLDLLKKMFKRAREIHTDRGFQKRVGYGKKPGIITVDLANAWTRPGHAFSCENMEEVIPNVRRVLDAARKKNVPIFHSTTAYNPNGYQDIGRWADKIPLDELKLGEDWINIDERLNPQKEEVVFVKKTASCFNGTPLQYWLTTHGVDTLIVVGATACACVRHTCMDSTELGFRTIVPEGTIADRVPGAVEWNLFDIDAKFGDVDPLEKVIDYLNDIEPFQLEKGDTREESVR</sequence>
<evidence type="ECO:0000313" key="5">
    <source>
        <dbReference type="Proteomes" id="UP000306980"/>
    </source>
</evidence>
<evidence type="ECO:0000259" key="3">
    <source>
        <dbReference type="Pfam" id="PF00857"/>
    </source>
</evidence>
<dbReference type="AlphaFoldDB" id="A0A5S3QIU7"/>
<dbReference type="PANTHER" id="PTHR43540:SF1">
    <property type="entry name" value="ISOCHORISMATASE HYDROLASE"/>
    <property type="match status" value="1"/>
</dbReference>
<dbReference type="Gene3D" id="3.40.50.850">
    <property type="entry name" value="Isochorismatase-like"/>
    <property type="match status" value="1"/>
</dbReference>
<gene>
    <name evidence="4" type="ORF">FFL34_05675</name>
</gene>
<name>A0A5S3QIU7_9BACI</name>
<dbReference type="SUPFAM" id="SSF52499">
    <property type="entry name" value="Isochorismatase-like hydrolases"/>
    <property type="match status" value="1"/>
</dbReference>
<dbReference type="EMBL" id="VCIA01000001">
    <property type="protein sequence ID" value="TMN21657.1"/>
    <property type="molecule type" value="Genomic_DNA"/>
</dbReference>
<keyword evidence="2" id="KW-0378">Hydrolase</keyword>
<evidence type="ECO:0000256" key="2">
    <source>
        <dbReference type="ARBA" id="ARBA00022801"/>
    </source>
</evidence>
<feature type="domain" description="Isochorismatase-like" evidence="3">
    <location>
        <begin position="39"/>
        <end position="209"/>
    </location>
</feature>
<dbReference type="Proteomes" id="UP000306980">
    <property type="component" value="Unassembled WGS sequence"/>
</dbReference>
<dbReference type="GO" id="GO:0016787">
    <property type="term" value="F:hydrolase activity"/>
    <property type="evidence" value="ECO:0007669"/>
    <property type="project" value="UniProtKB-KW"/>
</dbReference>
<evidence type="ECO:0000256" key="1">
    <source>
        <dbReference type="ARBA" id="ARBA00006336"/>
    </source>
</evidence>
<dbReference type="InterPro" id="IPR050272">
    <property type="entry name" value="Isochorismatase-like_hydrls"/>
</dbReference>
<dbReference type="InterPro" id="IPR000868">
    <property type="entry name" value="Isochorismatase-like_dom"/>
</dbReference>
<comment type="caution">
    <text evidence="4">The sequence shown here is derived from an EMBL/GenBank/DDBJ whole genome shotgun (WGS) entry which is preliminary data.</text>
</comment>
<proteinExistence type="inferred from homology"/>
<dbReference type="OrthoDB" id="9785724at2"/>
<evidence type="ECO:0000313" key="4">
    <source>
        <dbReference type="EMBL" id="TMN21657.1"/>
    </source>
</evidence>
<dbReference type="Pfam" id="PF00857">
    <property type="entry name" value="Isochorismatase"/>
    <property type="match status" value="1"/>
</dbReference>
<dbReference type="PANTHER" id="PTHR43540">
    <property type="entry name" value="PEROXYUREIDOACRYLATE/UREIDOACRYLATE AMIDOHYDROLASE-RELATED"/>
    <property type="match status" value="1"/>
</dbReference>
<organism evidence="4 5">
    <name type="scientific">Lentibacillus cibarius</name>
    <dbReference type="NCBI Taxonomy" id="2583219"/>
    <lineage>
        <taxon>Bacteria</taxon>
        <taxon>Bacillati</taxon>
        <taxon>Bacillota</taxon>
        <taxon>Bacilli</taxon>
        <taxon>Bacillales</taxon>
        <taxon>Bacillaceae</taxon>
        <taxon>Lentibacillus</taxon>
    </lineage>
</organism>
<dbReference type="InterPro" id="IPR036380">
    <property type="entry name" value="Isochorismatase-like_sf"/>
</dbReference>
<reference evidence="4 5" key="1">
    <citation type="submission" date="2019-05" db="EMBL/GenBank/DDBJ databases">
        <title>Genomic analysis of Lentibacillus sp. NKC220-2.</title>
        <authorList>
            <person name="Oh Y.J."/>
        </authorList>
    </citation>
    <scope>NUCLEOTIDE SEQUENCE [LARGE SCALE GENOMIC DNA]</scope>
    <source>
        <strain evidence="4 5">NKC220-2</strain>
    </source>
</reference>
<comment type="similarity">
    <text evidence="1">Belongs to the isochorismatase family.</text>
</comment>
<dbReference type="RefSeq" id="WP_138602279.1">
    <property type="nucleotide sequence ID" value="NZ_VCIA01000001.1"/>
</dbReference>